<protein>
    <submittedName>
        <fullName evidence="1">Uncharacterized protein</fullName>
    </submittedName>
</protein>
<dbReference type="EMBL" id="CP003257">
    <property type="protein sequence ID" value="AEX85589.1"/>
    <property type="molecule type" value="Genomic_DNA"/>
</dbReference>
<name>H2J8A5_MARPK</name>
<sequence length="46" mass="5543">MKREVYLIFISIFNELIKENKNYKLYITGDGPLKDKLIRITKKIKI</sequence>
<dbReference type="KEGG" id="mpz:Marpi_1180"/>
<dbReference type="AlphaFoldDB" id="H2J8A5"/>
<proteinExistence type="predicted"/>
<reference evidence="1 2" key="1">
    <citation type="journal article" date="2012" name="J. Bacteriol.">
        <title>Complete Genome Sequence of the Thermophilic, Piezophilic, Heterotrophic Bacterium Marinitoga piezophila KA3.</title>
        <authorList>
            <person name="Lucas S."/>
            <person name="Han J."/>
            <person name="Lapidus A."/>
            <person name="Cheng J.F."/>
            <person name="Goodwin L.A."/>
            <person name="Pitluck S."/>
            <person name="Peters L."/>
            <person name="Mikhailova N."/>
            <person name="Teshima H."/>
            <person name="Detter J.C."/>
            <person name="Han C."/>
            <person name="Tapia R."/>
            <person name="Land M."/>
            <person name="Hauser L."/>
            <person name="Kyrpides N.C."/>
            <person name="Ivanova N."/>
            <person name="Pagani I."/>
            <person name="Vannier P."/>
            <person name="Oger P."/>
            <person name="Bartlett D.H."/>
            <person name="Noll K.M."/>
            <person name="Woyke T."/>
            <person name="Jebbar M."/>
        </authorList>
    </citation>
    <scope>NUCLEOTIDE SEQUENCE [LARGE SCALE GENOMIC DNA]</scope>
    <source>
        <strain evidence="2">DSM 14283 / JCM 11233 / KA3</strain>
    </source>
</reference>
<dbReference type="STRING" id="443254.Marpi_1180"/>
<accession>H2J8A5</accession>
<gene>
    <name evidence="1" type="ordered locus">Marpi_1180</name>
</gene>
<dbReference type="RefSeq" id="WP_014296661.1">
    <property type="nucleotide sequence ID" value="NC_016751.1"/>
</dbReference>
<reference evidence="2" key="2">
    <citation type="submission" date="2012-01" db="EMBL/GenBank/DDBJ databases">
        <title>Complete sequence of chromosome of Marinitoga piezophila KA3.</title>
        <authorList>
            <person name="Lucas S."/>
            <person name="Han J."/>
            <person name="Lapidus A."/>
            <person name="Cheng J.-F."/>
            <person name="Goodwin L."/>
            <person name="Pitluck S."/>
            <person name="Peters L."/>
            <person name="Mikhailova N."/>
            <person name="Teshima H."/>
            <person name="Detter J.C."/>
            <person name="Han C."/>
            <person name="Tapia R."/>
            <person name="Land M."/>
            <person name="Hauser L."/>
            <person name="Kyrpides N."/>
            <person name="Ivanova N."/>
            <person name="Pagani I."/>
            <person name="Jebbar M."/>
            <person name="Vannier P."/>
            <person name="Oger P."/>
            <person name="Cario A."/>
            <person name="Bartlett D."/>
            <person name="Noll K.M."/>
            <person name="Woyke T."/>
        </authorList>
    </citation>
    <scope>NUCLEOTIDE SEQUENCE [LARGE SCALE GENOMIC DNA]</scope>
    <source>
        <strain evidence="2">DSM 14283 / JCM 11233 / KA3</strain>
    </source>
</reference>
<keyword evidence="2" id="KW-1185">Reference proteome</keyword>
<dbReference type="Proteomes" id="UP000007161">
    <property type="component" value="Chromosome"/>
</dbReference>
<organism evidence="1 2">
    <name type="scientific">Marinitoga piezophila (strain DSM 14283 / JCM 11233 / KA3)</name>
    <dbReference type="NCBI Taxonomy" id="443254"/>
    <lineage>
        <taxon>Bacteria</taxon>
        <taxon>Thermotogati</taxon>
        <taxon>Thermotogota</taxon>
        <taxon>Thermotogae</taxon>
        <taxon>Petrotogales</taxon>
        <taxon>Petrotogaceae</taxon>
        <taxon>Marinitoga</taxon>
    </lineage>
</organism>
<evidence type="ECO:0000313" key="1">
    <source>
        <dbReference type="EMBL" id="AEX85589.1"/>
    </source>
</evidence>
<dbReference type="HOGENOM" id="CLU_3185593_0_0_0"/>
<evidence type="ECO:0000313" key="2">
    <source>
        <dbReference type="Proteomes" id="UP000007161"/>
    </source>
</evidence>